<comment type="similarity">
    <text evidence="2 6">Belongs to the thiolase-like superfamily. Thiolase family.</text>
</comment>
<accession>A0ABQ1PPR7</accession>
<evidence type="ECO:0000259" key="7">
    <source>
        <dbReference type="Pfam" id="PF00108"/>
    </source>
</evidence>
<comment type="caution">
    <text evidence="9">The sequence shown here is derived from an EMBL/GenBank/DDBJ whole genome shotgun (WGS) entry which is preliminary data.</text>
</comment>
<dbReference type="InterPro" id="IPR020613">
    <property type="entry name" value="Thiolase_CS"/>
</dbReference>
<evidence type="ECO:0000256" key="3">
    <source>
        <dbReference type="ARBA" id="ARBA00022679"/>
    </source>
</evidence>
<dbReference type="Gene3D" id="3.40.47.10">
    <property type="match status" value="2"/>
</dbReference>
<name>A0ABQ1PPR7_9BACI</name>
<feature type="domain" description="Thiolase N-terminal" evidence="7">
    <location>
        <begin position="4"/>
        <end position="269"/>
    </location>
</feature>
<dbReference type="InterPro" id="IPR020616">
    <property type="entry name" value="Thiolase_N"/>
</dbReference>
<comment type="pathway">
    <text evidence="1">Lipid metabolism.</text>
</comment>
<organism evidence="9 10">
    <name type="scientific">Thalassobacillus devorans</name>
    <dbReference type="NCBI Taxonomy" id="279813"/>
    <lineage>
        <taxon>Bacteria</taxon>
        <taxon>Bacillati</taxon>
        <taxon>Bacillota</taxon>
        <taxon>Bacilli</taxon>
        <taxon>Bacillales</taxon>
        <taxon>Bacillaceae</taxon>
        <taxon>Thalassobacillus</taxon>
    </lineage>
</organism>
<dbReference type="InterPro" id="IPR020617">
    <property type="entry name" value="Thiolase_C"/>
</dbReference>
<dbReference type="SUPFAM" id="SSF53901">
    <property type="entry name" value="Thiolase-like"/>
    <property type="match status" value="2"/>
</dbReference>
<dbReference type="NCBIfam" id="TIGR01930">
    <property type="entry name" value="AcCoA-C-Actrans"/>
    <property type="match status" value="1"/>
</dbReference>
<dbReference type="PIRSF" id="PIRSF000429">
    <property type="entry name" value="Ac-CoA_Ac_transf"/>
    <property type="match status" value="1"/>
</dbReference>
<keyword evidence="3 6" id="KW-0808">Transferase</keyword>
<dbReference type="InterPro" id="IPR016039">
    <property type="entry name" value="Thiolase-like"/>
</dbReference>
<feature type="domain" description="Thiolase C-terminal" evidence="8">
    <location>
        <begin position="277"/>
        <end position="397"/>
    </location>
</feature>
<evidence type="ECO:0000256" key="5">
    <source>
        <dbReference type="ARBA" id="ARBA00024073"/>
    </source>
</evidence>
<dbReference type="InterPro" id="IPR020615">
    <property type="entry name" value="Thiolase_acyl_enz_int_AS"/>
</dbReference>
<dbReference type="PROSITE" id="PS00737">
    <property type="entry name" value="THIOLASE_2"/>
    <property type="match status" value="1"/>
</dbReference>
<gene>
    <name evidence="9" type="ORF">GCM10007216_34430</name>
</gene>
<dbReference type="PANTHER" id="PTHR43853:SF2">
    <property type="entry name" value="3-OXOADIPYL-COA_3-OXO-5,6-DEHYDROSUBERYL-COA THIOLASE"/>
    <property type="match status" value="1"/>
</dbReference>
<evidence type="ECO:0000313" key="10">
    <source>
        <dbReference type="Proteomes" id="UP000619534"/>
    </source>
</evidence>
<evidence type="ECO:0000313" key="9">
    <source>
        <dbReference type="EMBL" id="GGD00795.1"/>
    </source>
</evidence>
<proteinExistence type="inferred from homology"/>
<sequence>MKEVVIVDAVRTPIGRYRGALKHVRPDDLGAVVIRSLLERNSGVPVEELEEVVLGNANQAGEDNRNVARMSALLAGLPVEVAGVTVNRLCGSGLDAVNYAARAIMTGEGDMFIAGGTESMTRAPFVMGKPESDFPRGNQEMFDTTIGWRFVNDKLASEYGTDSMPQTAENVAERYQIPRKEQDEFAYGSQQKAKQAMESGRFQEEIVPVTYLDRKGNEITVDTDEHPRPQTSLEKLGKLRPLFDGGTITAGNASGVNDGASALLLMSKEKAEELGLEPIAKYVVSATAGLEPEVMGLGPIYATRKALKRSSLSISDLGLIELNEAFASQSLECIRQLELDEKKVNVNGGAIAFGHPLGASGARILTTLIHEMKKQDVQYGLATMCVGVGQGIATIVENVRT</sequence>
<evidence type="ECO:0000256" key="4">
    <source>
        <dbReference type="ARBA" id="ARBA00023315"/>
    </source>
</evidence>
<dbReference type="PROSITE" id="PS00098">
    <property type="entry name" value="THIOLASE_1"/>
    <property type="match status" value="1"/>
</dbReference>
<dbReference type="EC" id="2.3.1.16" evidence="5"/>
<dbReference type="CDD" id="cd00751">
    <property type="entry name" value="thiolase"/>
    <property type="match status" value="1"/>
</dbReference>
<dbReference type="EMBL" id="BMCJ01000007">
    <property type="protein sequence ID" value="GGD00795.1"/>
    <property type="molecule type" value="Genomic_DNA"/>
</dbReference>
<dbReference type="Pfam" id="PF02803">
    <property type="entry name" value="Thiolase_C"/>
    <property type="match status" value="1"/>
</dbReference>
<evidence type="ECO:0000256" key="2">
    <source>
        <dbReference type="ARBA" id="ARBA00010982"/>
    </source>
</evidence>
<protein>
    <recommendedName>
        <fullName evidence="5">acetyl-CoA C-acyltransferase</fullName>
        <ecNumber evidence="5">2.3.1.16</ecNumber>
    </recommendedName>
</protein>
<dbReference type="PANTHER" id="PTHR43853">
    <property type="entry name" value="3-KETOACYL-COA THIOLASE, PEROXISOMAL"/>
    <property type="match status" value="1"/>
</dbReference>
<dbReference type="InterPro" id="IPR050215">
    <property type="entry name" value="Thiolase-like_sf_Thiolase"/>
</dbReference>
<reference evidence="10" key="1">
    <citation type="journal article" date="2019" name="Int. J. Syst. Evol. Microbiol.">
        <title>The Global Catalogue of Microorganisms (GCM) 10K type strain sequencing project: providing services to taxonomists for standard genome sequencing and annotation.</title>
        <authorList>
            <consortium name="The Broad Institute Genomics Platform"/>
            <consortium name="The Broad Institute Genome Sequencing Center for Infectious Disease"/>
            <person name="Wu L."/>
            <person name="Ma J."/>
        </authorList>
    </citation>
    <scope>NUCLEOTIDE SEQUENCE [LARGE SCALE GENOMIC DNA]</scope>
    <source>
        <strain evidence="10">CCM 7282</strain>
    </source>
</reference>
<dbReference type="InterPro" id="IPR002155">
    <property type="entry name" value="Thiolase"/>
</dbReference>
<keyword evidence="10" id="KW-1185">Reference proteome</keyword>
<dbReference type="InterPro" id="IPR020610">
    <property type="entry name" value="Thiolase_AS"/>
</dbReference>
<keyword evidence="4 6" id="KW-0012">Acyltransferase</keyword>
<dbReference type="Proteomes" id="UP000619534">
    <property type="component" value="Unassembled WGS sequence"/>
</dbReference>
<evidence type="ECO:0000256" key="1">
    <source>
        <dbReference type="ARBA" id="ARBA00005189"/>
    </source>
</evidence>
<dbReference type="RefSeq" id="WP_062438815.1">
    <property type="nucleotide sequence ID" value="NZ_BMCJ01000007.1"/>
</dbReference>
<evidence type="ECO:0000256" key="6">
    <source>
        <dbReference type="RuleBase" id="RU003557"/>
    </source>
</evidence>
<dbReference type="Pfam" id="PF00108">
    <property type="entry name" value="Thiolase_N"/>
    <property type="match status" value="1"/>
</dbReference>
<dbReference type="PROSITE" id="PS00099">
    <property type="entry name" value="THIOLASE_3"/>
    <property type="match status" value="1"/>
</dbReference>
<evidence type="ECO:0000259" key="8">
    <source>
        <dbReference type="Pfam" id="PF02803"/>
    </source>
</evidence>